<comment type="caution">
    <text evidence="4">The sequence shown here is derived from an EMBL/GenBank/DDBJ whole genome shotgun (WGS) entry which is preliminary data.</text>
</comment>
<accession>A0A5C4Y8N6</accession>
<name>A0A5C4Y8N6_9DEIO</name>
<feature type="transmembrane region" description="Helical" evidence="2">
    <location>
        <begin position="6"/>
        <end position="24"/>
    </location>
</feature>
<protein>
    <submittedName>
        <fullName evidence="4">Uncharacterized protein</fullName>
    </submittedName>
</protein>
<reference evidence="3 6" key="2">
    <citation type="submission" date="2020-08" db="EMBL/GenBank/DDBJ databases">
        <title>Genomic Encyclopedia of Type Strains, Phase IV (KMG-IV): sequencing the most valuable type-strain genomes for metagenomic binning, comparative biology and taxonomic classification.</title>
        <authorList>
            <person name="Goeker M."/>
        </authorList>
    </citation>
    <scope>NUCLEOTIDE SEQUENCE [LARGE SCALE GENOMIC DNA]</scope>
    <source>
        <strain evidence="3 6">DSM 12027</strain>
    </source>
</reference>
<feature type="compositionally biased region" description="Basic and acidic residues" evidence="1">
    <location>
        <begin position="149"/>
        <end position="168"/>
    </location>
</feature>
<keyword evidence="2" id="KW-0812">Transmembrane</keyword>
<gene>
    <name evidence="4" type="ORF">FHR04_05510</name>
    <name evidence="3" type="ORF">HNQ04_002147</name>
</gene>
<dbReference type="RefSeq" id="WP_139401453.1">
    <property type="nucleotide sequence ID" value="NZ_JACHEW010000009.1"/>
</dbReference>
<proteinExistence type="predicted"/>
<reference evidence="4 5" key="1">
    <citation type="submission" date="2019-06" db="EMBL/GenBank/DDBJ databases">
        <title>Genome sequence of Deinococcus radiopugnans ATCC 19172.</title>
        <authorList>
            <person name="Maclea K.S."/>
            <person name="Maynard C.R."/>
        </authorList>
    </citation>
    <scope>NUCLEOTIDE SEQUENCE [LARGE SCALE GENOMIC DNA]</scope>
    <source>
        <strain evidence="4 5">ATCC 19172</strain>
    </source>
</reference>
<dbReference type="EMBL" id="JACHEW010000009">
    <property type="protein sequence ID" value="MBB6016892.1"/>
    <property type="molecule type" value="Genomic_DNA"/>
</dbReference>
<feature type="region of interest" description="Disordered" evidence="1">
    <location>
        <begin position="125"/>
        <end position="185"/>
    </location>
</feature>
<feature type="transmembrane region" description="Helical" evidence="2">
    <location>
        <begin position="31"/>
        <end position="49"/>
    </location>
</feature>
<feature type="transmembrane region" description="Helical" evidence="2">
    <location>
        <begin position="79"/>
        <end position="110"/>
    </location>
</feature>
<evidence type="ECO:0000256" key="2">
    <source>
        <dbReference type="SAM" id="Phobius"/>
    </source>
</evidence>
<dbReference type="Proteomes" id="UP000313988">
    <property type="component" value="Unassembled WGS sequence"/>
</dbReference>
<dbReference type="EMBL" id="VDMO01000005">
    <property type="protein sequence ID" value="TNM71834.1"/>
    <property type="molecule type" value="Genomic_DNA"/>
</dbReference>
<evidence type="ECO:0000313" key="3">
    <source>
        <dbReference type="EMBL" id="MBB6016892.1"/>
    </source>
</evidence>
<evidence type="ECO:0000313" key="5">
    <source>
        <dbReference type="Proteomes" id="UP000313988"/>
    </source>
</evidence>
<dbReference type="AlphaFoldDB" id="A0A5C4Y8N6"/>
<organism evidence="4 5">
    <name type="scientific">Deinococcus radiopugnans ATCC 19172</name>
    <dbReference type="NCBI Taxonomy" id="585398"/>
    <lineage>
        <taxon>Bacteria</taxon>
        <taxon>Thermotogati</taxon>
        <taxon>Deinococcota</taxon>
        <taxon>Deinococci</taxon>
        <taxon>Deinococcales</taxon>
        <taxon>Deinococcaceae</taxon>
        <taxon>Deinococcus</taxon>
    </lineage>
</organism>
<evidence type="ECO:0000313" key="4">
    <source>
        <dbReference type="EMBL" id="TNM71834.1"/>
    </source>
</evidence>
<evidence type="ECO:0000256" key="1">
    <source>
        <dbReference type="SAM" id="MobiDB-lite"/>
    </source>
</evidence>
<keyword evidence="2" id="KW-0472">Membrane</keyword>
<evidence type="ECO:0000313" key="6">
    <source>
        <dbReference type="Proteomes" id="UP000629870"/>
    </source>
</evidence>
<keyword evidence="2" id="KW-1133">Transmembrane helix</keyword>
<keyword evidence="6" id="KW-1185">Reference proteome</keyword>
<sequence>MEAVAWIVHPAAGIALGLFASVLFSKRGRQWEAVAFAAALLLLLAVLGAEWDVHPAAGMLLGYFGSTAFGHWQKRWPALLAALVASSLFMVAGAGWMVFPLAIMGLIWLFTAGWSLVGRAGKAATDAPSPAELPEHAGGFSFGPWTGGKEAEEKERVSAKQARRKEPGSKVSVPPAADPYTDWMRDSRLPGEARAQLVALNLRTKEALTHLHGLGQQGSEAEYLARAIREEYVPTAVGAYLKLPRTRADTVPIEGDKTGRDLLREQLDLLLDAVQGILDASLQAGGRELLTHQRFLEDRFGSADPHTPDDLKV</sequence>
<dbReference type="OrthoDB" id="67304at2"/>
<dbReference type="Proteomes" id="UP000629870">
    <property type="component" value="Unassembled WGS sequence"/>
</dbReference>